<reference evidence="1" key="1">
    <citation type="submission" date="2021-01" db="EMBL/GenBank/DDBJ databases">
        <title>Chromosome-level genome assembly of a human fungal pathogen reveals clustering of transcriptionally co-regulated genes.</title>
        <authorList>
            <person name="Voorhies M."/>
            <person name="Cohen S."/>
            <person name="Shea T.P."/>
            <person name="Petrus S."/>
            <person name="Munoz J.F."/>
            <person name="Poplawski S."/>
            <person name="Goldman W.E."/>
            <person name="Michael T."/>
            <person name="Cuomo C.A."/>
            <person name="Sil A."/>
            <person name="Beyhan S."/>
        </authorList>
    </citation>
    <scope>NUCLEOTIDE SEQUENCE</scope>
    <source>
        <strain evidence="1">H88</strain>
    </source>
</reference>
<dbReference type="Proteomes" id="UP000663419">
    <property type="component" value="Chromosome 2"/>
</dbReference>
<dbReference type="VEuPathDB" id="FungiDB:I7I53_06872"/>
<protein>
    <submittedName>
        <fullName evidence="1">Uncharacterized protein</fullName>
    </submittedName>
</protein>
<gene>
    <name evidence="1" type="ORF">I7I53_06872</name>
</gene>
<proteinExistence type="predicted"/>
<sequence>MNPGTQKAARGASPDRTWMRRNRLLARRQITSFDNQNVNNKRYSYFSPEKQNSVALLSGSQVKALRRNRRKAALSSS</sequence>
<dbReference type="EMBL" id="CP069103">
    <property type="protein sequence ID" value="QSS51527.1"/>
    <property type="molecule type" value="Genomic_DNA"/>
</dbReference>
<name>A0A8A1LIB0_AJEC8</name>
<evidence type="ECO:0000313" key="1">
    <source>
        <dbReference type="EMBL" id="QSS51527.1"/>
    </source>
</evidence>
<evidence type="ECO:0000313" key="2">
    <source>
        <dbReference type="Proteomes" id="UP000663419"/>
    </source>
</evidence>
<organism evidence="1 2">
    <name type="scientific">Ajellomyces capsulatus (strain H88)</name>
    <name type="common">Darling's disease fungus</name>
    <name type="synonym">Histoplasma capsulatum</name>
    <dbReference type="NCBI Taxonomy" id="544711"/>
    <lineage>
        <taxon>Eukaryota</taxon>
        <taxon>Fungi</taxon>
        <taxon>Dikarya</taxon>
        <taxon>Ascomycota</taxon>
        <taxon>Pezizomycotina</taxon>
        <taxon>Eurotiomycetes</taxon>
        <taxon>Eurotiomycetidae</taxon>
        <taxon>Onygenales</taxon>
        <taxon>Ajellomycetaceae</taxon>
        <taxon>Histoplasma</taxon>
    </lineage>
</organism>
<accession>A0A8A1LIB0</accession>
<dbReference type="AlphaFoldDB" id="A0A8A1LIB0"/>